<dbReference type="PROSITE" id="PS00518">
    <property type="entry name" value="ZF_RING_1"/>
    <property type="match status" value="1"/>
</dbReference>
<name>A0A2H3JG87_WOLCO</name>
<dbReference type="Proteomes" id="UP000218811">
    <property type="component" value="Unassembled WGS sequence"/>
</dbReference>
<feature type="non-terminal residue" evidence="7">
    <location>
        <position position="219"/>
    </location>
</feature>
<evidence type="ECO:0000256" key="3">
    <source>
        <dbReference type="ARBA" id="ARBA00022833"/>
    </source>
</evidence>
<dbReference type="Pfam" id="PF13923">
    <property type="entry name" value="zf-C3HC4_2"/>
    <property type="match status" value="1"/>
</dbReference>
<dbReference type="PANTHER" id="PTHR23327:SF42">
    <property type="entry name" value="LON PEPTIDASE N-TERMINAL DOMAIN AND RING FINGER PROTEIN C14F5.10C"/>
    <property type="match status" value="1"/>
</dbReference>
<dbReference type="SUPFAM" id="SSF57850">
    <property type="entry name" value="RING/U-box"/>
    <property type="match status" value="1"/>
</dbReference>
<sequence length="219" mass="23557">PRRAPHVDFEKELLAELTCEICFALLVQPLTTPCQHTFCAGCLHRALDHSRACPLCRAPLPDYAFFAEHPPNRVLLALVLRAFPGAYEERRAALAAEERDARLDTPVLGECAPFVSLVPSPVVCRCPVRASMCRAPTTPLLPYTIVLALHSLPSASFRPPPFPPLIPPDAPPLPRDAQPALRHDPAPRNPTSAAHAAHPSLSAAPPFAPPSAPASSSRP</sequence>
<feature type="region of interest" description="Disordered" evidence="5">
    <location>
        <begin position="160"/>
        <end position="219"/>
    </location>
</feature>
<keyword evidence="1" id="KW-0479">Metal-binding</keyword>
<keyword evidence="8" id="KW-1185">Reference proteome</keyword>
<evidence type="ECO:0000259" key="6">
    <source>
        <dbReference type="PROSITE" id="PS50089"/>
    </source>
</evidence>
<protein>
    <recommendedName>
        <fullName evidence="6">RING-type domain-containing protein</fullName>
    </recommendedName>
</protein>
<dbReference type="GO" id="GO:0061630">
    <property type="term" value="F:ubiquitin protein ligase activity"/>
    <property type="evidence" value="ECO:0007669"/>
    <property type="project" value="TreeGrafter"/>
</dbReference>
<dbReference type="STRING" id="742152.A0A2H3JG87"/>
<feature type="compositionally biased region" description="Low complexity" evidence="5">
    <location>
        <begin position="190"/>
        <end position="205"/>
    </location>
</feature>
<feature type="non-terminal residue" evidence="7">
    <location>
        <position position="1"/>
    </location>
</feature>
<dbReference type="EMBL" id="KB468113">
    <property type="protein sequence ID" value="PCH41212.1"/>
    <property type="molecule type" value="Genomic_DNA"/>
</dbReference>
<evidence type="ECO:0000313" key="7">
    <source>
        <dbReference type="EMBL" id="PCH41212.1"/>
    </source>
</evidence>
<evidence type="ECO:0000256" key="2">
    <source>
        <dbReference type="ARBA" id="ARBA00022771"/>
    </source>
</evidence>
<dbReference type="SMART" id="SM00184">
    <property type="entry name" value="RING"/>
    <property type="match status" value="1"/>
</dbReference>
<dbReference type="InterPro" id="IPR013083">
    <property type="entry name" value="Znf_RING/FYVE/PHD"/>
</dbReference>
<keyword evidence="3" id="KW-0862">Zinc</keyword>
<dbReference type="InterPro" id="IPR017907">
    <property type="entry name" value="Znf_RING_CS"/>
</dbReference>
<feature type="domain" description="RING-type" evidence="6">
    <location>
        <begin position="19"/>
        <end position="57"/>
    </location>
</feature>
<accession>A0A2H3JG87</accession>
<dbReference type="OrthoDB" id="264917at2759"/>
<organism evidence="7 8">
    <name type="scientific">Wolfiporia cocos (strain MD-104)</name>
    <name type="common">Brown rot fungus</name>
    <dbReference type="NCBI Taxonomy" id="742152"/>
    <lineage>
        <taxon>Eukaryota</taxon>
        <taxon>Fungi</taxon>
        <taxon>Dikarya</taxon>
        <taxon>Basidiomycota</taxon>
        <taxon>Agaricomycotina</taxon>
        <taxon>Agaricomycetes</taxon>
        <taxon>Polyporales</taxon>
        <taxon>Phaeolaceae</taxon>
        <taxon>Wolfiporia</taxon>
    </lineage>
</organism>
<evidence type="ECO:0000256" key="5">
    <source>
        <dbReference type="SAM" id="MobiDB-lite"/>
    </source>
</evidence>
<dbReference type="InterPro" id="IPR001841">
    <property type="entry name" value="Znf_RING"/>
</dbReference>
<reference evidence="7 8" key="1">
    <citation type="journal article" date="2012" name="Science">
        <title>The Paleozoic origin of enzymatic lignin decomposition reconstructed from 31 fungal genomes.</title>
        <authorList>
            <person name="Floudas D."/>
            <person name="Binder M."/>
            <person name="Riley R."/>
            <person name="Barry K."/>
            <person name="Blanchette R.A."/>
            <person name="Henrissat B."/>
            <person name="Martinez A.T."/>
            <person name="Otillar R."/>
            <person name="Spatafora J.W."/>
            <person name="Yadav J.S."/>
            <person name="Aerts A."/>
            <person name="Benoit I."/>
            <person name="Boyd A."/>
            <person name="Carlson A."/>
            <person name="Copeland A."/>
            <person name="Coutinho P.M."/>
            <person name="de Vries R.P."/>
            <person name="Ferreira P."/>
            <person name="Findley K."/>
            <person name="Foster B."/>
            <person name="Gaskell J."/>
            <person name="Glotzer D."/>
            <person name="Gorecki P."/>
            <person name="Heitman J."/>
            <person name="Hesse C."/>
            <person name="Hori C."/>
            <person name="Igarashi K."/>
            <person name="Jurgens J.A."/>
            <person name="Kallen N."/>
            <person name="Kersten P."/>
            <person name="Kohler A."/>
            <person name="Kuees U."/>
            <person name="Kumar T.K.A."/>
            <person name="Kuo A."/>
            <person name="LaButti K."/>
            <person name="Larrondo L.F."/>
            <person name="Lindquist E."/>
            <person name="Ling A."/>
            <person name="Lombard V."/>
            <person name="Lucas S."/>
            <person name="Lundell T."/>
            <person name="Martin R."/>
            <person name="McLaughlin D.J."/>
            <person name="Morgenstern I."/>
            <person name="Morin E."/>
            <person name="Murat C."/>
            <person name="Nagy L.G."/>
            <person name="Nolan M."/>
            <person name="Ohm R.A."/>
            <person name="Patyshakuliyeva A."/>
            <person name="Rokas A."/>
            <person name="Ruiz-Duenas F.J."/>
            <person name="Sabat G."/>
            <person name="Salamov A."/>
            <person name="Samejima M."/>
            <person name="Schmutz J."/>
            <person name="Slot J.C."/>
            <person name="St John F."/>
            <person name="Stenlid J."/>
            <person name="Sun H."/>
            <person name="Sun S."/>
            <person name="Syed K."/>
            <person name="Tsang A."/>
            <person name="Wiebenga A."/>
            <person name="Young D."/>
            <person name="Pisabarro A."/>
            <person name="Eastwood D.C."/>
            <person name="Martin F."/>
            <person name="Cullen D."/>
            <person name="Grigoriev I.V."/>
            <person name="Hibbett D.S."/>
        </authorList>
    </citation>
    <scope>NUCLEOTIDE SEQUENCE [LARGE SCALE GENOMIC DNA]</scope>
    <source>
        <strain evidence="7 8">MD-104</strain>
    </source>
</reference>
<dbReference type="GO" id="GO:0008270">
    <property type="term" value="F:zinc ion binding"/>
    <property type="evidence" value="ECO:0007669"/>
    <property type="project" value="UniProtKB-KW"/>
</dbReference>
<feature type="compositionally biased region" description="Pro residues" evidence="5">
    <location>
        <begin position="160"/>
        <end position="174"/>
    </location>
</feature>
<gene>
    <name evidence="7" type="ORF">WOLCODRAFT_151254</name>
</gene>
<evidence type="ECO:0000313" key="8">
    <source>
        <dbReference type="Proteomes" id="UP000218811"/>
    </source>
</evidence>
<dbReference type="PROSITE" id="PS50089">
    <property type="entry name" value="ZF_RING_2"/>
    <property type="match status" value="1"/>
</dbReference>
<dbReference type="PANTHER" id="PTHR23327">
    <property type="entry name" value="RING FINGER PROTEIN 127"/>
    <property type="match status" value="1"/>
</dbReference>
<dbReference type="Gene3D" id="3.30.40.10">
    <property type="entry name" value="Zinc/RING finger domain, C3HC4 (zinc finger)"/>
    <property type="match status" value="1"/>
</dbReference>
<evidence type="ECO:0000256" key="1">
    <source>
        <dbReference type="ARBA" id="ARBA00022723"/>
    </source>
</evidence>
<proteinExistence type="predicted"/>
<dbReference type="AlphaFoldDB" id="A0A2H3JG87"/>
<evidence type="ECO:0000256" key="4">
    <source>
        <dbReference type="PROSITE-ProRule" id="PRU00175"/>
    </source>
</evidence>
<keyword evidence="2 4" id="KW-0863">Zinc-finger</keyword>